<gene>
    <name evidence="1" type="ORF">E2C01_026141</name>
</gene>
<name>A0A5B7EEY6_PORTR</name>
<keyword evidence="2" id="KW-1185">Reference proteome</keyword>
<evidence type="ECO:0000313" key="1">
    <source>
        <dbReference type="EMBL" id="MPC32811.1"/>
    </source>
</evidence>
<protein>
    <submittedName>
        <fullName evidence="1">Uncharacterized protein</fullName>
    </submittedName>
</protein>
<proteinExistence type="predicted"/>
<accession>A0A5B7EEY6</accession>
<organism evidence="1 2">
    <name type="scientific">Portunus trituberculatus</name>
    <name type="common">Swimming crab</name>
    <name type="synonym">Neptunus trituberculatus</name>
    <dbReference type="NCBI Taxonomy" id="210409"/>
    <lineage>
        <taxon>Eukaryota</taxon>
        <taxon>Metazoa</taxon>
        <taxon>Ecdysozoa</taxon>
        <taxon>Arthropoda</taxon>
        <taxon>Crustacea</taxon>
        <taxon>Multicrustacea</taxon>
        <taxon>Malacostraca</taxon>
        <taxon>Eumalacostraca</taxon>
        <taxon>Eucarida</taxon>
        <taxon>Decapoda</taxon>
        <taxon>Pleocyemata</taxon>
        <taxon>Brachyura</taxon>
        <taxon>Eubrachyura</taxon>
        <taxon>Portunoidea</taxon>
        <taxon>Portunidae</taxon>
        <taxon>Portuninae</taxon>
        <taxon>Portunus</taxon>
    </lineage>
</organism>
<sequence>MKYTVKRKKKKKKCLRKSSFDEIAATLQELFPSVQGLVGDMVKSVKRLALRKKEKQVSGCFQKPACWQREVTQRPVDIGTWSGGVRHVGGTTNRRGNGQESLLRGGAAVLQPVIHRRRRLWHGGVSIRWLWRGHAGKRGAMDLLCLWIIDQRWESVRQDTETAHTWPLSLPLAAMI</sequence>
<comment type="caution">
    <text evidence="1">The sequence shown here is derived from an EMBL/GenBank/DDBJ whole genome shotgun (WGS) entry which is preliminary data.</text>
</comment>
<dbReference type="Proteomes" id="UP000324222">
    <property type="component" value="Unassembled WGS sequence"/>
</dbReference>
<dbReference type="EMBL" id="VSRR010002701">
    <property type="protein sequence ID" value="MPC32811.1"/>
    <property type="molecule type" value="Genomic_DNA"/>
</dbReference>
<reference evidence="1 2" key="1">
    <citation type="submission" date="2019-05" db="EMBL/GenBank/DDBJ databases">
        <title>Another draft genome of Portunus trituberculatus and its Hox gene families provides insights of decapod evolution.</title>
        <authorList>
            <person name="Jeong J.-H."/>
            <person name="Song I."/>
            <person name="Kim S."/>
            <person name="Choi T."/>
            <person name="Kim D."/>
            <person name="Ryu S."/>
            <person name="Kim W."/>
        </authorList>
    </citation>
    <scope>NUCLEOTIDE SEQUENCE [LARGE SCALE GENOMIC DNA]</scope>
    <source>
        <tissue evidence="1">Muscle</tissue>
    </source>
</reference>
<dbReference type="AlphaFoldDB" id="A0A5B7EEY6"/>
<evidence type="ECO:0000313" key="2">
    <source>
        <dbReference type="Proteomes" id="UP000324222"/>
    </source>
</evidence>